<sequence length="536" mass="58752">MKKILYTSAIAALLLSSASCSNDFIDVNHNDNEAYNSELSPKERLAAAETTLHATHAVTLNRFGNLMMNAWVGNIYQYTAPFDDEMKMNVNSTFYNGIWDNYYYGIGNLQRLIDTPNANTQFPGYVAAAKIMKAYYMQTIVDLYNDVPYSEAFKFQSNVTPKYDKGKDVYQALLKELDEALALLNTTTPPTILASSDVMFKGVAGDWIKFGNTVKLKMLVRLSNTTDSSVIAYRDSAMNTWPTLSKGFITESAIINPGYSSASVAQQNPLYRNYGAINLTSGEINANYRLVLASANIVDNMMGRVPLTSGVVDSRIQRMFYANAWANLEDAEITDGFEGFFGLEQGLTSNPSNTGGDYAGLGIKQFLVLNSSGQISSSEGSKQDGIVMSLAEAELLQSEAAVLYPAKFSGGQAHFEAGIRASFTFYGLSATSANNYILNSNTKANVGWNASTNKIAAIQYQRWIALTNINPTETFISYTKTGFPVTPMPVGATTATRPVRLIYPQSEYVANSGNVPNMVKNDAFSKTGQYAPFWLK</sequence>
<dbReference type="AlphaFoldDB" id="A0A1B8ZUP5"/>
<dbReference type="STRING" id="651561.BBI00_13510"/>
<dbReference type="Pfam" id="PF12771">
    <property type="entry name" value="SusD-like_2"/>
    <property type="match status" value="1"/>
</dbReference>
<organism evidence="2 3">
    <name type="scientific">Chryseobacterium arthrosphaerae</name>
    <dbReference type="NCBI Taxonomy" id="651561"/>
    <lineage>
        <taxon>Bacteria</taxon>
        <taxon>Pseudomonadati</taxon>
        <taxon>Bacteroidota</taxon>
        <taxon>Flavobacteriia</taxon>
        <taxon>Flavobacteriales</taxon>
        <taxon>Weeksellaceae</taxon>
        <taxon>Chryseobacterium group</taxon>
        <taxon>Chryseobacterium</taxon>
    </lineage>
</organism>
<feature type="signal peptide" evidence="1">
    <location>
        <begin position="1"/>
        <end position="21"/>
    </location>
</feature>
<reference evidence="3" key="1">
    <citation type="submission" date="2016-07" db="EMBL/GenBank/DDBJ databases">
        <authorList>
            <person name="Florea S."/>
            <person name="Webb J.S."/>
            <person name="Jaromczyk J."/>
            <person name="Schardl C.L."/>
        </authorList>
    </citation>
    <scope>NUCLEOTIDE SEQUENCE [LARGE SCALE GENOMIC DNA]</scope>
    <source>
        <strain evidence="3">CC-VM-7</strain>
    </source>
</reference>
<evidence type="ECO:0000313" key="2">
    <source>
        <dbReference type="EMBL" id="OCA75284.1"/>
    </source>
</evidence>
<keyword evidence="1" id="KW-0732">Signal</keyword>
<protein>
    <recommendedName>
        <fullName evidence="4">SusD/RagB family nutrient-binding outer membrane lipoprotein</fullName>
    </recommendedName>
</protein>
<dbReference type="Proteomes" id="UP000093432">
    <property type="component" value="Unassembled WGS sequence"/>
</dbReference>
<evidence type="ECO:0000256" key="1">
    <source>
        <dbReference type="SAM" id="SignalP"/>
    </source>
</evidence>
<name>A0A1B8ZUP5_9FLAO</name>
<proteinExistence type="predicted"/>
<evidence type="ECO:0000313" key="3">
    <source>
        <dbReference type="Proteomes" id="UP000093432"/>
    </source>
</evidence>
<dbReference type="OrthoDB" id="725917at2"/>
<dbReference type="EMBL" id="MAYG01000001">
    <property type="protein sequence ID" value="OCA75284.1"/>
    <property type="molecule type" value="Genomic_DNA"/>
</dbReference>
<dbReference type="PROSITE" id="PS51257">
    <property type="entry name" value="PROKAR_LIPOPROTEIN"/>
    <property type="match status" value="1"/>
</dbReference>
<feature type="chain" id="PRO_5008621305" description="SusD/RagB family nutrient-binding outer membrane lipoprotein" evidence="1">
    <location>
        <begin position="22"/>
        <end position="536"/>
    </location>
</feature>
<evidence type="ECO:0008006" key="4">
    <source>
        <dbReference type="Google" id="ProtNLM"/>
    </source>
</evidence>
<dbReference type="SUPFAM" id="SSF48452">
    <property type="entry name" value="TPR-like"/>
    <property type="match status" value="1"/>
</dbReference>
<dbReference type="RefSeq" id="WP_065399254.1">
    <property type="nucleotide sequence ID" value="NZ_MAYG01000001.1"/>
</dbReference>
<gene>
    <name evidence="2" type="ORF">BBI00_13510</name>
</gene>
<dbReference type="Gene3D" id="1.25.40.390">
    <property type="match status" value="1"/>
</dbReference>
<comment type="caution">
    <text evidence="2">The sequence shown here is derived from an EMBL/GenBank/DDBJ whole genome shotgun (WGS) entry which is preliminary data.</text>
</comment>
<dbReference type="InterPro" id="IPR011990">
    <property type="entry name" value="TPR-like_helical_dom_sf"/>
</dbReference>
<accession>A0A1B8ZUP5</accession>
<dbReference type="InterPro" id="IPR041662">
    <property type="entry name" value="SusD-like_2"/>
</dbReference>